<sequence length="338" mass="37890">MALIPVMPSTKLKNGLEVCKIINGMWQVSGAHGNIEPQRAVLAMNNYADVGFTSFDMADIYGPAEDIFGTFIKSRGVDMTGIRGLTKMVPRVGEMTREKVEKLVTKSMHRMSVDKLDCLQFHWWDYSDKRYLDAMKHLRDIQVDGKIKELSLTNFSTEVMEEIVGNGIPISTNQVQFSLVDTRPQKRMAEFCEKNSIKLFAYGVLCGGLLSEKYLGVAEPKPHELITASLSKYKHIIDLWGGWALFQELLQVVHTIAEEHTVSIANVATRYILDQPVVASVIIGCRFGIADSDHTEDNFRSISQTWSLTKENLATIEAVQNKSNDLFSVLGDCGGEYR</sequence>
<reference evidence="2" key="1">
    <citation type="submission" date="2020-04" db="EMBL/GenBank/DDBJ databases">
        <authorList>
            <person name="Neveu A P."/>
        </authorList>
    </citation>
    <scope>NUCLEOTIDE SEQUENCE</scope>
    <source>
        <tissue evidence="2">Whole embryo</tissue>
    </source>
</reference>
<proteinExistence type="evidence at transcript level"/>
<dbReference type="CDD" id="cd19101">
    <property type="entry name" value="AKR_unchar"/>
    <property type="match status" value="1"/>
</dbReference>
<dbReference type="PANTHER" id="PTHR43147">
    <property type="entry name" value="PROTEIN TAS"/>
    <property type="match status" value="1"/>
</dbReference>
<dbReference type="PRINTS" id="PR00069">
    <property type="entry name" value="ALDKETRDTASE"/>
</dbReference>
<dbReference type="Gene3D" id="3.20.20.100">
    <property type="entry name" value="NADP-dependent oxidoreductase domain"/>
    <property type="match status" value="1"/>
</dbReference>
<dbReference type="SUPFAM" id="SSF51430">
    <property type="entry name" value="NAD(P)-linked oxidoreductase"/>
    <property type="match status" value="1"/>
</dbReference>
<dbReference type="GO" id="GO:0016491">
    <property type="term" value="F:oxidoreductase activity"/>
    <property type="evidence" value="ECO:0007669"/>
    <property type="project" value="InterPro"/>
</dbReference>
<accession>A0A6F9D5F5</accession>
<name>A0A6F9D5F5_9ASCI</name>
<dbReference type="EMBL" id="LR782832">
    <property type="protein sequence ID" value="CAB3220837.1"/>
    <property type="molecule type" value="mRNA"/>
</dbReference>
<evidence type="ECO:0000313" key="2">
    <source>
        <dbReference type="EMBL" id="CAB3220837.1"/>
    </source>
</evidence>
<evidence type="ECO:0000259" key="1">
    <source>
        <dbReference type="Pfam" id="PF00248"/>
    </source>
</evidence>
<protein>
    <submittedName>
        <fullName evidence="2">Aldo-keto reductase family 1, member C21</fullName>
    </submittedName>
</protein>
<gene>
    <name evidence="2" type="primary">Akr1c21</name>
</gene>
<dbReference type="Pfam" id="PF00248">
    <property type="entry name" value="Aldo_ket_red"/>
    <property type="match status" value="1"/>
</dbReference>
<organism evidence="2">
    <name type="scientific">Phallusia mammillata</name>
    <dbReference type="NCBI Taxonomy" id="59560"/>
    <lineage>
        <taxon>Eukaryota</taxon>
        <taxon>Metazoa</taxon>
        <taxon>Chordata</taxon>
        <taxon>Tunicata</taxon>
        <taxon>Ascidiacea</taxon>
        <taxon>Phlebobranchia</taxon>
        <taxon>Ascidiidae</taxon>
        <taxon>Phallusia</taxon>
    </lineage>
</organism>
<dbReference type="InterPro" id="IPR023210">
    <property type="entry name" value="NADP_OxRdtase_dom"/>
</dbReference>
<dbReference type="PANTHER" id="PTHR43147:SF2">
    <property type="entry name" value="NADP-DEPENDENT OXIDOREDUCTASE DOMAIN-CONTAINING PROTEIN"/>
    <property type="match status" value="1"/>
</dbReference>
<dbReference type="InterPro" id="IPR036812">
    <property type="entry name" value="NAD(P)_OxRdtase_dom_sf"/>
</dbReference>
<dbReference type="AlphaFoldDB" id="A0A6F9D5F5"/>
<feature type="domain" description="NADP-dependent oxidoreductase" evidence="1">
    <location>
        <begin position="20"/>
        <end position="319"/>
    </location>
</feature>
<dbReference type="InterPro" id="IPR020471">
    <property type="entry name" value="AKR"/>
</dbReference>